<organism evidence="2 3">
    <name type="scientific">Nonomuraea jabiensis</name>
    <dbReference type="NCBI Taxonomy" id="882448"/>
    <lineage>
        <taxon>Bacteria</taxon>
        <taxon>Bacillati</taxon>
        <taxon>Actinomycetota</taxon>
        <taxon>Actinomycetes</taxon>
        <taxon>Streptosporangiales</taxon>
        <taxon>Streptosporangiaceae</taxon>
        <taxon>Nonomuraea</taxon>
    </lineage>
</organism>
<protein>
    <submittedName>
        <fullName evidence="2">Uncharacterized protein</fullName>
    </submittedName>
</protein>
<dbReference type="AlphaFoldDB" id="A0A7W9G6Y4"/>
<dbReference type="EMBL" id="JACHMB010000001">
    <property type="protein sequence ID" value="MBB5778365.1"/>
    <property type="molecule type" value="Genomic_DNA"/>
</dbReference>
<reference evidence="2 3" key="1">
    <citation type="submission" date="2020-08" db="EMBL/GenBank/DDBJ databases">
        <title>Sequencing the genomes of 1000 actinobacteria strains.</title>
        <authorList>
            <person name="Klenk H.-P."/>
        </authorList>
    </citation>
    <scope>NUCLEOTIDE SEQUENCE [LARGE SCALE GENOMIC DNA]</scope>
    <source>
        <strain evidence="2 3">DSM 45507</strain>
    </source>
</reference>
<sequence length="100" mass="10315">MTKLGLDVDGFEVVEVLGFCAPPSYASGAGPGAQGEPLIAAATVIRSGGRLLSTMPGTPEQSAFGREDLSVCTLKVQNHPFPPSPPACPKESGQPPVRIR</sequence>
<comment type="caution">
    <text evidence="2">The sequence shown here is derived from an EMBL/GenBank/DDBJ whole genome shotgun (WGS) entry which is preliminary data.</text>
</comment>
<dbReference type="Proteomes" id="UP000579153">
    <property type="component" value="Unassembled WGS sequence"/>
</dbReference>
<feature type="region of interest" description="Disordered" evidence="1">
    <location>
        <begin position="78"/>
        <end position="100"/>
    </location>
</feature>
<dbReference type="RefSeq" id="WP_185071805.1">
    <property type="nucleotide sequence ID" value="NZ_JACHMB010000001.1"/>
</dbReference>
<keyword evidence="3" id="KW-1185">Reference proteome</keyword>
<evidence type="ECO:0000313" key="2">
    <source>
        <dbReference type="EMBL" id="MBB5778365.1"/>
    </source>
</evidence>
<name>A0A7W9G6Y4_9ACTN</name>
<proteinExistence type="predicted"/>
<evidence type="ECO:0000256" key="1">
    <source>
        <dbReference type="SAM" id="MobiDB-lite"/>
    </source>
</evidence>
<gene>
    <name evidence="2" type="ORF">HD596_005121</name>
</gene>
<accession>A0A7W9G6Y4</accession>
<evidence type="ECO:0000313" key="3">
    <source>
        <dbReference type="Proteomes" id="UP000579153"/>
    </source>
</evidence>